<dbReference type="PANTHER" id="PTHR12277:SF79">
    <property type="entry name" value="XAA-PRO DIPEPTIDYL-PEPTIDASE-RELATED"/>
    <property type="match status" value="1"/>
</dbReference>
<gene>
    <name evidence="2" type="ORF">FDQ92_09715</name>
</gene>
<sequence>MGWVPALSAASATRIHKLEELPLTLTKLLSSFGLAYVCYCGCLFLFQRHLIFPRRWIEAPQETPSTSEIEKLWVATSFGKVESWYLPRRANSKETPGPTVIFAHGNGELIDIWPDEFQKLAGRGFGVLLVEYPGYGRSEGQPSQGSITETLVAAYDRLVARPDVDPSKIVLFGRSLGGGAVCALAARRPSAAMVLMSAFTSLRPFARRYLAPSFLLRSPFDNLETVRRYTGPVLVVHGTKDSVVPYDHGVALHRAAKTGRLLSYESDHNDCPPDWDDFFEELERFLRESGVIETEIGVM</sequence>
<dbReference type="GO" id="GO:0016787">
    <property type="term" value="F:hydrolase activity"/>
    <property type="evidence" value="ECO:0007669"/>
    <property type="project" value="UniProtKB-KW"/>
</dbReference>
<dbReference type="PANTHER" id="PTHR12277">
    <property type="entry name" value="ALPHA/BETA HYDROLASE DOMAIN-CONTAINING PROTEIN"/>
    <property type="match status" value="1"/>
</dbReference>
<dbReference type="AlphaFoldDB" id="A0A4P8L3H9"/>
<evidence type="ECO:0000259" key="1">
    <source>
        <dbReference type="Pfam" id="PF00561"/>
    </source>
</evidence>
<dbReference type="OrthoDB" id="9777090at2"/>
<dbReference type="KEGG" id="dax:FDQ92_09715"/>
<keyword evidence="2" id="KW-0378">Hydrolase</keyword>
<dbReference type="SUPFAM" id="SSF53474">
    <property type="entry name" value="alpha/beta-Hydrolases"/>
    <property type="match status" value="1"/>
</dbReference>
<keyword evidence="3" id="KW-1185">Reference proteome</keyword>
<dbReference type="Pfam" id="PF00561">
    <property type="entry name" value="Abhydrolase_1"/>
    <property type="match status" value="1"/>
</dbReference>
<accession>A0A4P8L3H9</accession>
<dbReference type="Gene3D" id="3.40.50.1820">
    <property type="entry name" value="alpha/beta hydrolase"/>
    <property type="match status" value="1"/>
</dbReference>
<feature type="domain" description="AB hydrolase-1" evidence="1">
    <location>
        <begin position="98"/>
        <end position="206"/>
    </location>
</feature>
<evidence type="ECO:0000313" key="3">
    <source>
        <dbReference type="Proteomes" id="UP000298602"/>
    </source>
</evidence>
<proteinExistence type="predicted"/>
<reference evidence="2 3" key="1">
    <citation type="submission" date="2019-05" db="EMBL/GenBank/DDBJ databases">
        <title>The Complete Genome Sequence of the n-alkane-degrading Desulfoglaeba alkanexedens ALDC reveals multiple alkylsuccinate synthase gene clusters.</title>
        <authorList>
            <person name="Callaghan A.V."/>
            <person name="Davidova I.A."/>
            <person name="Duncan K.E."/>
            <person name="Morris B."/>
            <person name="McInerney M.J."/>
        </authorList>
    </citation>
    <scope>NUCLEOTIDE SEQUENCE [LARGE SCALE GENOMIC DNA]</scope>
    <source>
        <strain evidence="2 3">ALDC</strain>
    </source>
</reference>
<organism evidence="2 3">
    <name type="scientific">Desulfoglaeba alkanexedens ALDC</name>
    <dbReference type="NCBI Taxonomy" id="980445"/>
    <lineage>
        <taxon>Bacteria</taxon>
        <taxon>Pseudomonadati</taxon>
        <taxon>Thermodesulfobacteriota</taxon>
        <taxon>Syntrophobacteria</taxon>
        <taxon>Syntrophobacterales</taxon>
        <taxon>Syntrophobacteraceae</taxon>
        <taxon>Desulfoglaeba</taxon>
    </lineage>
</organism>
<dbReference type="InterPro" id="IPR029058">
    <property type="entry name" value="AB_hydrolase_fold"/>
</dbReference>
<dbReference type="Proteomes" id="UP000298602">
    <property type="component" value="Chromosome"/>
</dbReference>
<name>A0A4P8L3H9_9BACT</name>
<evidence type="ECO:0000313" key="2">
    <source>
        <dbReference type="EMBL" id="QCQ22410.1"/>
    </source>
</evidence>
<reference evidence="2 3" key="2">
    <citation type="submission" date="2019-05" db="EMBL/GenBank/DDBJ databases">
        <authorList>
            <person name="Suflita J.M."/>
            <person name="Marks C.R."/>
        </authorList>
    </citation>
    <scope>NUCLEOTIDE SEQUENCE [LARGE SCALE GENOMIC DNA]</scope>
    <source>
        <strain evidence="2 3">ALDC</strain>
    </source>
</reference>
<dbReference type="EMBL" id="CP040098">
    <property type="protein sequence ID" value="QCQ22410.1"/>
    <property type="molecule type" value="Genomic_DNA"/>
</dbReference>
<protein>
    <submittedName>
        <fullName evidence="2">Alpha/beta fold hydrolase</fullName>
    </submittedName>
</protein>
<dbReference type="InterPro" id="IPR000073">
    <property type="entry name" value="AB_hydrolase_1"/>
</dbReference>